<accession>A0AC59YRQ7</accession>
<reference evidence="1" key="2">
    <citation type="submission" date="2025-03" db="EMBL/GenBank/DDBJ databases">
        <authorList>
            <consortium name="ELIXIR-Norway"/>
            <consortium name="Elixir Norway"/>
        </authorList>
    </citation>
    <scope>NUCLEOTIDE SEQUENCE</scope>
</reference>
<dbReference type="EMBL" id="OX596086">
    <property type="protein sequence ID" value="CAM9918100.1"/>
    <property type="molecule type" value="Genomic_DNA"/>
</dbReference>
<protein>
    <submittedName>
        <fullName evidence="1">Uncharacterized protein</fullName>
    </submittedName>
</protein>
<organism evidence="1 2">
    <name type="scientific">Rangifer tarandus platyrhynchus</name>
    <name type="common">Svalbard reindeer</name>
    <dbReference type="NCBI Taxonomy" id="3082113"/>
    <lineage>
        <taxon>Eukaryota</taxon>
        <taxon>Metazoa</taxon>
        <taxon>Chordata</taxon>
        <taxon>Craniata</taxon>
        <taxon>Vertebrata</taxon>
        <taxon>Euteleostomi</taxon>
        <taxon>Mammalia</taxon>
        <taxon>Eutheria</taxon>
        <taxon>Laurasiatheria</taxon>
        <taxon>Artiodactyla</taxon>
        <taxon>Ruminantia</taxon>
        <taxon>Pecora</taxon>
        <taxon>Cervidae</taxon>
        <taxon>Odocoileinae</taxon>
        <taxon>Rangifer</taxon>
    </lineage>
</organism>
<dbReference type="Proteomes" id="UP001162501">
    <property type="component" value="Chromosome 2"/>
</dbReference>
<evidence type="ECO:0000313" key="2">
    <source>
        <dbReference type="Proteomes" id="UP001162501"/>
    </source>
</evidence>
<gene>
    <name evidence="1" type="ORF">MRATA1EN22A_LOCUS9342</name>
</gene>
<evidence type="ECO:0000313" key="1">
    <source>
        <dbReference type="EMBL" id="CAM9918100.1"/>
    </source>
</evidence>
<reference evidence="1" key="1">
    <citation type="submission" date="2023-05" db="EMBL/GenBank/DDBJ databases">
        <authorList>
            <consortium name="ELIXIR-Norway"/>
        </authorList>
    </citation>
    <scope>NUCLEOTIDE SEQUENCE</scope>
</reference>
<name>A0AC59YRQ7_RANTA</name>
<proteinExistence type="predicted"/>
<sequence>MAASALPPPSKNPLLVPRRETRTSWRRDPGNSTRSAATPGPPGGDFTSLAQRAGGGAALKAVKPAFNTQSVDTGESAPSGHCSPDPVPHPPLRSQTGSCFPAGPAPLPSAPEVIGGSCCRAARRRVDLPRAERPESSSTSSCRPGSTTACRTPPFAAPGAEPPKLQERSTIRLEPAQPRLPEPTGRLTGLRCRSPFRSQCVTYKSVFIVPEMLAGL</sequence>